<feature type="transmembrane region" description="Helical" evidence="1">
    <location>
        <begin position="6"/>
        <end position="28"/>
    </location>
</feature>
<evidence type="ECO:0000313" key="2">
    <source>
        <dbReference type="EMBL" id="DAD55741.1"/>
    </source>
</evidence>
<protein>
    <submittedName>
        <fullName evidence="2">Uncharacterized protein</fullName>
    </submittedName>
</protein>
<sequence>MFINMTSITIITIAILIIIVVYGLVINLEAMAQNKSMNPRAMFLLMVIIAICCAIFADHIDYSKSIPAEVYTNEDVTGAYNAGYDAGIEEAYATTEDWFSNLQSVTIGEDGTTIHLIDGNGEEWVLVSDDYQN</sequence>
<name>A0A8D9PEK3_9VIRU</name>
<evidence type="ECO:0000256" key="1">
    <source>
        <dbReference type="SAM" id="Phobius"/>
    </source>
</evidence>
<keyword evidence="1" id="KW-1133">Transmembrane helix</keyword>
<dbReference type="EMBL" id="BK029940">
    <property type="protein sequence ID" value="DAD55741.1"/>
    <property type="molecule type" value="Genomic_DNA"/>
</dbReference>
<keyword evidence="1" id="KW-0472">Membrane</keyword>
<feature type="transmembrane region" description="Helical" evidence="1">
    <location>
        <begin position="40"/>
        <end position="57"/>
    </location>
</feature>
<accession>A0A8D9PEK3</accession>
<proteinExistence type="predicted"/>
<keyword evidence="1" id="KW-0812">Transmembrane</keyword>
<organism evidence="2">
    <name type="scientific">Bacteriophage sp</name>
    <dbReference type="NCBI Taxonomy" id="38018"/>
    <lineage>
        <taxon>Viruses</taxon>
    </lineage>
</organism>
<reference evidence="2" key="1">
    <citation type="journal article" date="2021" name="Proc. Natl. Acad. Sci. U.S.A.">
        <title>A Catalog of Tens of Thousands of Viruses from Human Metagenomes Reveals Hidden Associations with Chronic Diseases.</title>
        <authorList>
            <person name="Tisza M.J."/>
            <person name="Buck C.B."/>
        </authorList>
    </citation>
    <scope>NUCLEOTIDE SEQUENCE</scope>
    <source>
        <strain evidence="2">CtOZu12</strain>
    </source>
</reference>